<keyword evidence="2" id="KW-0472">Membrane</keyword>
<evidence type="ECO:0000313" key="3">
    <source>
        <dbReference type="EMBL" id="TWI58939.1"/>
    </source>
</evidence>
<dbReference type="AlphaFoldDB" id="A0A562QQB6"/>
<comment type="caution">
    <text evidence="3">The sequence shown here is derived from an EMBL/GenBank/DDBJ whole genome shotgun (WGS) entry which is preliminary data.</text>
</comment>
<dbReference type="RefSeq" id="WP_144449041.1">
    <property type="nucleotide sequence ID" value="NZ_VLKZ01000002.1"/>
</dbReference>
<organism evidence="3 4">
    <name type="scientific">Halalkalibacter nanhaiisediminis</name>
    <dbReference type="NCBI Taxonomy" id="688079"/>
    <lineage>
        <taxon>Bacteria</taxon>
        <taxon>Bacillati</taxon>
        <taxon>Bacillota</taxon>
        <taxon>Bacilli</taxon>
        <taxon>Bacillales</taxon>
        <taxon>Bacillaceae</taxon>
        <taxon>Halalkalibacter</taxon>
    </lineage>
</organism>
<protein>
    <submittedName>
        <fullName evidence="3">Uncharacterized protein</fullName>
    </submittedName>
</protein>
<gene>
    <name evidence="3" type="ORF">IQ10_00647</name>
</gene>
<feature type="compositionally biased region" description="Basic and acidic residues" evidence="1">
    <location>
        <begin position="83"/>
        <end position="100"/>
    </location>
</feature>
<feature type="region of interest" description="Disordered" evidence="1">
    <location>
        <begin position="39"/>
        <end position="100"/>
    </location>
</feature>
<accession>A0A562QQB6</accession>
<dbReference type="Proteomes" id="UP000315711">
    <property type="component" value="Unassembled WGS sequence"/>
</dbReference>
<name>A0A562QQB6_9BACI</name>
<keyword evidence="4" id="KW-1185">Reference proteome</keyword>
<keyword evidence="2" id="KW-1133">Transmembrane helix</keyword>
<evidence type="ECO:0000313" key="4">
    <source>
        <dbReference type="Proteomes" id="UP000315711"/>
    </source>
</evidence>
<dbReference type="OrthoDB" id="2933525at2"/>
<feature type="compositionally biased region" description="Polar residues" evidence="1">
    <location>
        <begin position="51"/>
        <end position="79"/>
    </location>
</feature>
<evidence type="ECO:0000256" key="2">
    <source>
        <dbReference type="SAM" id="Phobius"/>
    </source>
</evidence>
<evidence type="ECO:0000256" key="1">
    <source>
        <dbReference type="SAM" id="MobiDB-lite"/>
    </source>
</evidence>
<proteinExistence type="predicted"/>
<reference evidence="3 4" key="1">
    <citation type="journal article" date="2015" name="Stand. Genomic Sci.">
        <title>Genomic Encyclopedia of Bacterial and Archaeal Type Strains, Phase III: the genomes of soil and plant-associated and newly described type strains.</title>
        <authorList>
            <person name="Whitman W.B."/>
            <person name="Woyke T."/>
            <person name="Klenk H.P."/>
            <person name="Zhou Y."/>
            <person name="Lilburn T.G."/>
            <person name="Beck B.J."/>
            <person name="De Vos P."/>
            <person name="Vandamme P."/>
            <person name="Eisen J.A."/>
            <person name="Garrity G."/>
            <person name="Hugenholtz P."/>
            <person name="Kyrpides N.C."/>
        </authorList>
    </citation>
    <scope>NUCLEOTIDE SEQUENCE [LARGE SCALE GENOMIC DNA]</scope>
    <source>
        <strain evidence="3 4">CGMCC 1.10116</strain>
    </source>
</reference>
<keyword evidence="2" id="KW-0812">Transmembrane</keyword>
<sequence length="132" mass="14938">MIKQLTLVGLVATMFIGVWVLVIFQFDNSRYVDPISIENNQSERAIDLPESITSQDENRTDISNNEPESTKSTEPQSETRVAVVEEKESETKRSRVDDEPVKEVDLRDYDFSDISTSDGVPIDGILTKLELE</sequence>
<dbReference type="EMBL" id="VLKZ01000002">
    <property type="protein sequence ID" value="TWI58939.1"/>
    <property type="molecule type" value="Genomic_DNA"/>
</dbReference>
<feature type="transmembrane region" description="Helical" evidence="2">
    <location>
        <begin position="7"/>
        <end position="26"/>
    </location>
</feature>